<sequence>MDRLAADRMFAAVIEAGSFAGAAQRLATSSGQASKVVARLEAELGVRLPHRTTRSLAPTEAGQAYYTRLRALLDEWDALDAEVRDRGTSPRGSLRLSAPMIFGTLRLAPLLSDFARAHPLIALEVQLSDRLVSLVDEGFDVAVRVGRPGDSTLLARKLCEAGLVTLASPGYLEARGVPQEPADLSRHDCILDTNFRDPRRWSFAGDVGVSVNGRLTFSDAHMCLVAAEAGLGVAYMPDFVAAESLRAGRVVRVLANHAPPPLGVFAMTPSGRHLAAKTRVLIDWLARGLRSLG</sequence>
<protein>
    <submittedName>
        <fullName evidence="6">Transcriptional regulator, LysR family</fullName>
    </submittedName>
</protein>
<dbReference type="GO" id="GO:0003700">
    <property type="term" value="F:DNA-binding transcription factor activity"/>
    <property type="evidence" value="ECO:0007669"/>
    <property type="project" value="InterPro"/>
</dbReference>
<dbReference type="EMBL" id="CADCUU010000267">
    <property type="protein sequence ID" value="CAA9415698.1"/>
    <property type="molecule type" value="Genomic_DNA"/>
</dbReference>
<dbReference type="SUPFAM" id="SSF46785">
    <property type="entry name" value="Winged helix' DNA-binding domain"/>
    <property type="match status" value="1"/>
</dbReference>
<dbReference type="FunFam" id="1.10.10.10:FF:000001">
    <property type="entry name" value="LysR family transcriptional regulator"/>
    <property type="match status" value="1"/>
</dbReference>
<dbReference type="Pfam" id="PF00126">
    <property type="entry name" value="HTH_1"/>
    <property type="match status" value="1"/>
</dbReference>
<dbReference type="GO" id="GO:0006351">
    <property type="term" value="P:DNA-templated transcription"/>
    <property type="evidence" value="ECO:0007669"/>
    <property type="project" value="TreeGrafter"/>
</dbReference>
<dbReference type="Gene3D" id="1.10.10.10">
    <property type="entry name" value="Winged helix-like DNA-binding domain superfamily/Winged helix DNA-binding domain"/>
    <property type="match status" value="1"/>
</dbReference>
<evidence type="ECO:0000256" key="2">
    <source>
        <dbReference type="ARBA" id="ARBA00023015"/>
    </source>
</evidence>
<dbReference type="SUPFAM" id="SSF53850">
    <property type="entry name" value="Periplasmic binding protein-like II"/>
    <property type="match status" value="1"/>
</dbReference>
<feature type="domain" description="HTH lysR-type" evidence="5">
    <location>
        <begin position="1"/>
        <end position="59"/>
    </location>
</feature>
<dbReference type="InterPro" id="IPR000847">
    <property type="entry name" value="LysR_HTH_N"/>
</dbReference>
<dbReference type="PANTHER" id="PTHR30537:SF5">
    <property type="entry name" value="HTH-TYPE TRANSCRIPTIONAL ACTIVATOR TTDR-RELATED"/>
    <property type="match status" value="1"/>
</dbReference>
<dbReference type="InterPro" id="IPR036388">
    <property type="entry name" value="WH-like_DNA-bd_sf"/>
</dbReference>
<dbReference type="PROSITE" id="PS50931">
    <property type="entry name" value="HTH_LYSR"/>
    <property type="match status" value="1"/>
</dbReference>
<organism evidence="6">
    <name type="scientific">uncultured Rubellimicrobium sp</name>
    <dbReference type="NCBI Taxonomy" id="543078"/>
    <lineage>
        <taxon>Bacteria</taxon>
        <taxon>Pseudomonadati</taxon>
        <taxon>Pseudomonadota</taxon>
        <taxon>Alphaproteobacteria</taxon>
        <taxon>Rhodobacterales</taxon>
        <taxon>Roseobacteraceae</taxon>
        <taxon>Rubellimicrobium</taxon>
        <taxon>environmental samples</taxon>
    </lineage>
</organism>
<evidence type="ECO:0000256" key="4">
    <source>
        <dbReference type="ARBA" id="ARBA00023163"/>
    </source>
</evidence>
<keyword evidence="4" id="KW-0804">Transcription</keyword>
<dbReference type="AlphaFoldDB" id="A0A6J4PHL2"/>
<name>A0A6J4PHL2_9RHOB</name>
<proteinExistence type="inferred from homology"/>
<evidence type="ECO:0000256" key="1">
    <source>
        <dbReference type="ARBA" id="ARBA00009437"/>
    </source>
</evidence>
<evidence type="ECO:0000313" key="6">
    <source>
        <dbReference type="EMBL" id="CAA9415698.1"/>
    </source>
</evidence>
<dbReference type="InterPro" id="IPR005119">
    <property type="entry name" value="LysR_subst-bd"/>
</dbReference>
<evidence type="ECO:0000256" key="3">
    <source>
        <dbReference type="ARBA" id="ARBA00023125"/>
    </source>
</evidence>
<dbReference type="Pfam" id="PF03466">
    <property type="entry name" value="LysR_substrate"/>
    <property type="match status" value="1"/>
</dbReference>
<dbReference type="InterPro" id="IPR058163">
    <property type="entry name" value="LysR-type_TF_proteobact-type"/>
</dbReference>
<dbReference type="PANTHER" id="PTHR30537">
    <property type="entry name" value="HTH-TYPE TRANSCRIPTIONAL REGULATOR"/>
    <property type="match status" value="1"/>
</dbReference>
<comment type="similarity">
    <text evidence="1">Belongs to the LysR transcriptional regulatory family.</text>
</comment>
<dbReference type="GO" id="GO:0043565">
    <property type="term" value="F:sequence-specific DNA binding"/>
    <property type="evidence" value="ECO:0007669"/>
    <property type="project" value="TreeGrafter"/>
</dbReference>
<evidence type="ECO:0000259" key="5">
    <source>
        <dbReference type="PROSITE" id="PS50931"/>
    </source>
</evidence>
<gene>
    <name evidence="6" type="ORF">AVDCRST_MAG15-1871</name>
</gene>
<reference evidence="6" key="1">
    <citation type="submission" date="2020-02" db="EMBL/GenBank/DDBJ databases">
        <authorList>
            <person name="Meier V. D."/>
        </authorList>
    </citation>
    <scope>NUCLEOTIDE SEQUENCE</scope>
    <source>
        <strain evidence="6">AVDCRST_MAG15</strain>
    </source>
</reference>
<dbReference type="Gene3D" id="3.40.190.290">
    <property type="match status" value="1"/>
</dbReference>
<accession>A0A6J4PHL2</accession>
<dbReference type="CDD" id="cd08422">
    <property type="entry name" value="PBP2_CrgA_like"/>
    <property type="match status" value="1"/>
</dbReference>
<keyword evidence="3" id="KW-0238">DNA-binding</keyword>
<dbReference type="InterPro" id="IPR036390">
    <property type="entry name" value="WH_DNA-bd_sf"/>
</dbReference>
<keyword evidence="2" id="KW-0805">Transcription regulation</keyword>